<dbReference type="Proteomes" id="UP000197208">
    <property type="component" value="Unassembled WGS sequence"/>
</dbReference>
<feature type="compositionally biased region" description="Basic and acidic residues" evidence="1">
    <location>
        <begin position="49"/>
        <end position="67"/>
    </location>
</feature>
<accession>A0A246BFV6</accession>
<gene>
    <name evidence="2" type="ORF">CBQ26_16970</name>
</gene>
<name>A0A246BFV6_9DEIO</name>
<proteinExistence type="predicted"/>
<keyword evidence="3" id="KW-1185">Reference proteome</keyword>
<evidence type="ECO:0000256" key="1">
    <source>
        <dbReference type="SAM" id="MobiDB-lite"/>
    </source>
</evidence>
<organism evidence="2 3">
    <name type="scientific">Deinococcus indicus</name>
    <dbReference type="NCBI Taxonomy" id="223556"/>
    <lineage>
        <taxon>Bacteria</taxon>
        <taxon>Thermotogati</taxon>
        <taxon>Deinococcota</taxon>
        <taxon>Deinococci</taxon>
        <taxon>Deinococcales</taxon>
        <taxon>Deinococcaceae</taxon>
        <taxon>Deinococcus</taxon>
    </lineage>
</organism>
<comment type="caution">
    <text evidence="2">The sequence shown here is derived from an EMBL/GenBank/DDBJ whole genome shotgun (WGS) entry which is preliminary data.</text>
</comment>
<dbReference type="AlphaFoldDB" id="A0A246BFV6"/>
<evidence type="ECO:0000313" key="2">
    <source>
        <dbReference type="EMBL" id="OWL94113.1"/>
    </source>
</evidence>
<protein>
    <recommendedName>
        <fullName evidence="4">IS66 family transposase</fullName>
    </recommendedName>
</protein>
<reference evidence="2 3" key="1">
    <citation type="submission" date="2017-05" db="EMBL/GenBank/DDBJ databases">
        <title>De novo genome assembly of Deniococcus indicus strain DR1.</title>
        <authorList>
            <person name="Chauhan D."/>
            <person name="Yennamalli R.M."/>
            <person name="Priyadarshini R."/>
        </authorList>
    </citation>
    <scope>NUCLEOTIDE SEQUENCE [LARGE SCALE GENOMIC DNA]</scope>
    <source>
        <strain evidence="2 3">DR1</strain>
    </source>
</reference>
<evidence type="ECO:0008006" key="4">
    <source>
        <dbReference type="Google" id="ProtNLM"/>
    </source>
</evidence>
<feature type="region of interest" description="Disordered" evidence="1">
    <location>
        <begin position="49"/>
        <end position="96"/>
    </location>
</feature>
<feature type="non-terminal residue" evidence="2">
    <location>
        <position position="120"/>
    </location>
</feature>
<dbReference type="EMBL" id="NHMK01000028">
    <property type="protein sequence ID" value="OWL94113.1"/>
    <property type="molecule type" value="Genomic_DNA"/>
</dbReference>
<evidence type="ECO:0000313" key="3">
    <source>
        <dbReference type="Proteomes" id="UP000197208"/>
    </source>
</evidence>
<sequence>MLSMGTGATEKDLFEIIRRQSEQIDQLIAENKALKAEISRLKKRMEELERRERKYAAPFSREKRTADPKSPGRRPGEGTFTHKAPPTPEQITATVEVKTPNTCPRCGFTGLLIFTRQDKA</sequence>